<evidence type="ECO:0000256" key="1">
    <source>
        <dbReference type="SAM" id="MobiDB-lite"/>
    </source>
</evidence>
<organism evidence="3 4">
    <name type="scientific">Dothistroma septosporum (strain NZE10 / CBS 128990)</name>
    <name type="common">Red band needle blight fungus</name>
    <name type="synonym">Mycosphaerella pini</name>
    <dbReference type="NCBI Taxonomy" id="675120"/>
    <lineage>
        <taxon>Eukaryota</taxon>
        <taxon>Fungi</taxon>
        <taxon>Dikarya</taxon>
        <taxon>Ascomycota</taxon>
        <taxon>Pezizomycotina</taxon>
        <taxon>Dothideomycetes</taxon>
        <taxon>Dothideomycetidae</taxon>
        <taxon>Mycosphaerellales</taxon>
        <taxon>Mycosphaerellaceae</taxon>
        <taxon>Dothistroma</taxon>
    </lineage>
</organism>
<proteinExistence type="predicted"/>
<gene>
    <name evidence="3" type="ORF">DOTSEDRAFT_69611</name>
</gene>
<reference evidence="4" key="1">
    <citation type="journal article" date="2012" name="PLoS Genet.">
        <title>The genomes of the fungal plant pathogens Cladosporium fulvum and Dothistroma septosporum reveal adaptation to different hosts and lifestyles but also signatures of common ancestry.</title>
        <authorList>
            <person name="de Wit P.J.G.M."/>
            <person name="van der Burgt A."/>
            <person name="Oekmen B."/>
            <person name="Stergiopoulos I."/>
            <person name="Abd-Elsalam K.A."/>
            <person name="Aerts A.L."/>
            <person name="Bahkali A.H."/>
            <person name="Beenen H.G."/>
            <person name="Chettri P."/>
            <person name="Cox M.P."/>
            <person name="Datema E."/>
            <person name="de Vries R.P."/>
            <person name="Dhillon B."/>
            <person name="Ganley A.R."/>
            <person name="Griffiths S.A."/>
            <person name="Guo Y."/>
            <person name="Hamelin R.C."/>
            <person name="Henrissat B."/>
            <person name="Kabir M.S."/>
            <person name="Jashni M.K."/>
            <person name="Kema G."/>
            <person name="Klaubauf S."/>
            <person name="Lapidus A."/>
            <person name="Levasseur A."/>
            <person name="Lindquist E."/>
            <person name="Mehrabi R."/>
            <person name="Ohm R.A."/>
            <person name="Owen T.J."/>
            <person name="Salamov A."/>
            <person name="Schwelm A."/>
            <person name="Schijlen E."/>
            <person name="Sun H."/>
            <person name="van den Burg H.A."/>
            <person name="van Ham R.C.H.J."/>
            <person name="Zhang S."/>
            <person name="Goodwin S.B."/>
            <person name="Grigoriev I.V."/>
            <person name="Collemare J."/>
            <person name="Bradshaw R.E."/>
        </authorList>
    </citation>
    <scope>NUCLEOTIDE SEQUENCE [LARGE SCALE GENOMIC DNA]</scope>
    <source>
        <strain evidence="4">NZE10 / CBS 128990</strain>
    </source>
</reference>
<keyword evidence="4" id="KW-1185">Reference proteome</keyword>
<dbReference type="AlphaFoldDB" id="N1PWE9"/>
<feature type="compositionally biased region" description="Polar residues" evidence="1">
    <location>
        <begin position="332"/>
        <end position="352"/>
    </location>
</feature>
<dbReference type="EMBL" id="KB446536">
    <property type="protein sequence ID" value="EME47722.1"/>
    <property type="molecule type" value="Genomic_DNA"/>
</dbReference>
<feature type="region of interest" description="Disordered" evidence="1">
    <location>
        <begin position="200"/>
        <end position="363"/>
    </location>
</feature>
<dbReference type="eggNOG" id="ENOG502S6ST">
    <property type="taxonomic scope" value="Eukaryota"/>
</dbReference>
<dbReference type="Proteomes" id="UP000016933">
    <property type="component" value="Unassembled WGS sequence"/>
</dbReference>
<dbReference type="OMA" id="RALKPMT"/>
<feature type="compositionally biased region" description="Polar residues" evidence="1">
    <location>
        <begin position="454"/>
        <end position="467"/>
    </location>
</feature>
<evidence type="ECO:0000313" key="3">
    <source>
        <dbReference type="EMBL" id="EME47722.1"/>
    </source>
</evidence>
<keyword evidence="2" id="KW-1133">Transmembrane helix</keyword>
<evidence type="ECO:0000313" key="4">
    <source>
        <dbReference type="Proteomes" id="UP000016933"/>
    </source>
</evidence>
<feature type="region of interest" description="Disordered" evidence="1">
    <location>
        <begin position="397"/>
        <end position="494"/>
    </location>
</feature>
<accession>N1PWE9</accession>
<feature type="transmembrane region" description="Helical" evidence="2">
    <location>
        <begin position="128"/>
        <end position="148"/>
    </location>
</feature>
<reference evidence="3 4" key="2">
    <citation type="journal article" date="2012" name="PLoS Pathog.">
        <title>Diverse lifestyles and strategies of plant pathogenesis encoded in the genomes of eighteen Dothideomycetes fungi.</title>
        <authorList>
            <person name="Ohm R.A."/>
            <person name="Feau N."/>
            <person name="Henrissat B."/>
            <person name="Schoch C.L."/>
            <person name="Horwitz B.A."/>
            <person name="Barry K.W."/>
            <person name="Condon B.J."/>
            <person name="Copeland A.C."/>
            <person name="Dhillon B."/>
            <person name="Glaser F."/>
            <person name="Hesse C.N."/>
            <person name="Kosti I."/>
            <person name="LaButti K."/>
            <person name="Lindquist E.A."/>
            <person name="Lucas S."/>
            <person name="Salamov A.A."/>
            <person name="Bradshaw R.E."/>
            <person name="Ciuffetti L."/>
            <person name="Hamelin R.C."/>
            <person name="Kema G.H.J."/>
            <person name="Lawrence C."/>
            <person name="Scott J.A."/>
            <person name="Spatafora J.W."/>
            <person name="Turgeon B.G."/>
            <person name="de Wit P.J.G.M."/>
            <person name="Zhong S."/>
            <person name="Goodwin S.B."/>
            <person name="Grigoriev I.V."/>
        </authorList>
    </citation>
    <scope>NUCLEOTIDE SEQUENCE [LARGE SCALE GENOMIC DNA]</scope>
    <source>
        <strain evidence="4">NZE10 / CBS 128990</strain>
    </source>
</reference>
<feature type="compositionally biased region" description="Polar residues" evidence="1">
    <location>
        <begin position="200"/>
        <end position="212"/>
    </location>
</feature>
<name>N1PWE9_DOTSN</name>
<keyword evidence="2" id="KW-0472">Membrane</keyword>
<evidence type="ECO:0000256" key="2">
    <source>
        <dbReference type="SAM" id="Phobius"/>
    </source>
</evidence>
<feature type="transmembrane region" description="Helical" evidence="2">
    <location>
        <begin position="79"/>
        <end position="108"/>
    </location>
</feature>
<keyword evidence="2" id="KW-0812">Transmembrane</keyword>
<dbReference type="OrthoDB" id="5431149at2759"/>
<feature type="compositionally biased region" description="Polar residues" evidence="1">
    <location>
        <begin position="479"/>
        <end position="494"/>
    </location>
</feature>
<feature type="transmembrane region" description="Helical" evidence="2">
    <location>
        <begin position="46"/>
        <end position="72"/>
    </location>
</feature>
<protein>
    <submittedName>
        <fullName evidence="3">Uncharacterized protein</fullName>
    </submittedName>
</protein>
<sequence length="494" mass="52635">MASLSPQIDPFTMAFYATASIAGCTRMASAAITTCLATTALTTQSIFGLAVIASAIEIFAIFTLLASACVFLGRVSRGLLLAAWIPAACSCVVATVLSLITLATTIHLSHRDRLAGNEHTSARELAEGGLAVGVVALIPQTVYLVLIWPRAKQRTRVRTEHSEQYQPPVRTVSRRSLSVHLASLPPASPKFFRSIAEPTSPSYSASSLTPRSSFRDSAQRALKPMTSRTRLILHPSLASRDSRDSGSVVQPAGIPNASRGNDEFGSWDTSAVDDSCDSPFASQSKLTRLETIPGSRPVSPAYPLDGPFAGNADSEETALPESLPQSPVLGSETASLRTFSRNTMRRPSNNDQSHIHPLFRTESPVPPPVASPGTVITASVYAGQVVSSEVAPRLLYSSHGSRPASPIPSLLSRARSRTGSIKSFRAGPTSPIEPPERSFSQLADAWPPIPTTPSRPGSIKSFQTGPTSPMPLRIEPTERSLSQLARSHTPQLDD</sequence>
<dbReference type="HOGENOM" id="CLU_588089_0_0_1"/>